<accession>A0A3B7MJZ7</accession>
<dbReference type="RefSeq" id="WP_119049459.1">
    <property type="nucleotide sequence ID" value="NZ_CP032157.1"/>
</dbReference>
<proteinExistence type="predicted"/>
<evidence type="ECO:0000313" key="1">
    <source>
        <dbReference type="EMBL" id="AXY73623.1"/>
    </source>
</evidence>
<dbReference type="KEGG" id="pseg:D3H65_06340"/>
<reference evidence="1 2" key="1">
    <citation type="submission" date="2018-09" db="EMBL/GenBank/DDBJ databases">
        <title>Genome sequencing of strain 6GH32-13.</title>
        <authorList>
            <person name="Weon H.-Y."/>
            <person name="Heo J."/>
            <person name="Kwon S.-W."/>
        </authorList>
    </citation>
    <scope>NUCLEOTIDE SEQUENCE [LARGE SCALE GENOMIC DNA]</scope>
    <source>
        <strain evidence="1 2">5GH32-13</strain>
    </source>
</reference>
<dbReference type="AlphaFoldDB" id="A0A3B7MJZ7"/>
<organism evidence="1 2">
    <name type="scientific">Paraflavitalea soli</name>
    <dbReference type="NCBI Taxonomy" id="2315862"/>
    <lineage>
        <taxon>Bacteria</taxon>
        <taxon>Pseudomonadati</taxon>
        <taxon>Bacteroidota</taxon>
        <taxon>Chitinophagia</taxon>
        <taxon>Chitinophagales</taxon>
        <taxon>Chitinophagaceae</taxon>
        <taxon>Paraflavitalea</taxon>
    </lineage>
</organism>
<dbReference type="Proteomes" id="UP000263900">
    <property type="component" value="Chromosome"/>
</dbReference>
<gene>
    <name evidence="1" type="ORF">D3H65_06340</name>
</gene>
<name>A0A3B7MJZ7_9BACT</name>
<sequence>MTCTFYSHETGFDKIRQIVAAVLPAAKLTTGKEGESDCLQIDLPGGFLSKSSTLLIKYRQREDTTIPIANDEEGDIVANFRGLYSYVAQLPCSNEMVMTLFLQKITTLNSEFVVDQVQGKTKDLTLLVQQLAREFDAVLFVQPGTEISRSSTQHFLDKHLNLLLDQQGRCNVSTLDVKVNIQDFDHTAIVLVPEQTDRKARSEELLTTRHIKINKHLPCIESAAETILRTPNEIAQRVTVLAIANLVANDDMTGEEARLYLETHFLWSLVTPDERQFFANPTPERKRHESWKSEGIYTLLWSIYKIDELPFPDVLCDLGSVEPGDYPINPDQEPNEFINSITTSRSKEEILDAADLYYRLDWACVDARINNRDMEVIHPGVVYERHYALNWLIRYSDQDWDDVSCDT</sequence>
<dbReference type="InterPro" id="IPR025368">
    <property type="entry name" value="DUF4272"/>
</dbReference>
<evidence type="ECO:0000313" key="2">
    <source>
        <dbReference type="Proteomes" id="UP000263900"/>
    </source>
</evidence>
<dbReference type="OrthoDB" id="4399984at2"/>
<dbReference type="EMBL" id="CP032157">
    <property type="protein sequence ID" value="AXY73623.1"/>
    <property type="molecule type" value="Genomic_DNA"/>
</dbReference>
<protein>
    <submittedName>
        <fullName evidence="1">DUF4272 domain-containing protein</fullName>
    </submittedName>
</protein>
<keyword evidence="2" id="KW-1185">Reference proteome</keyword>
<dbReference type="Pfam" id="PF14094">
    <property type="entry name" value="DUF4272"/>
    <property type="match status" value="1"/>
</dbReference>